<dbReference type="CDD" id="cd07067">
    <property type="entry name" value="HP_PGM_like"/>
    <property type="match status" value="1"/>
</dbReference>
<evidence type="ECO:0000313" key="1">
    <source>
        <dbReference type="EMBL" id="MEJ8474833.1"/>
    </source>
</evidence>
<dbReference type="InterPro" id="IPR013078">
    <property type="entry name" value="His_Pase_superF_clade-1"/>
</dbReference>
<keyword evidence="2" id="KW-1185">Reference proteome</keyword>
<reference evidence="1 2" key="1">
    <citation type="submission" date="2024-02" db="EMBL/GenBank/DDBJ databases">
        <title>Roseibium algae sp. nov., isolated from marine alga (Grateloupia sp.), showing potential in myo-inositol conversion.</title>
        <authorList>
            <person name="Wang Y."/>
        </authorList>
    </citation>
    <scope>NUCLEOTIDE SEQUENCE [LARGE SCALE GENOMIC DNA]</scope>
    <source>
        <strain evidence="1 2">H3510</strain>
    </source>
</reference>
<organism evidence="1 2">
    <name type="scientific">Roseibium algae</name>
    <dbReference type="NCBI Taxonomy" id="3123038"/>
    <lineage>
        <taxon>Bacteria</taxon>
        <taxon>Pseudomonadati</taxon>
        <taxon>Pseudomonadota</taxon>
        <taxon>Alphaproteobacteria</taxon>
        <taxon>Hyphomicrobiales</taxon>
        <taxon>Stappiaceae</taxon>
        <taxon>Roseibium</taxon>
    </lineage>
</organism>
<proteinExistence type="predicted"/>
<comment type="caution">
    <text evidence="1">The sequence shown here is derived from an EMBL/GenBank/DDBJ whole genome shotgun (WGS) entry which is preliminary data.</text>
</comment>
<evidence type="ECO:0000313" key="2">
    <source>
        <dbReference type="Proteomes" id="UP001385499"/>
    </source>
</evidence>
<sequence length="181" mass="20330">MTKDTSVLRLLLLRHAKSDWGDPGLEDIDRPLSNRGRNAARAMGAFLEENHLRPDLILCSTAQRTRETLSFLLPNFKQEAEIRLLQSLYDQSGADYIQTIRAEGGATKTLMLIGHNPAIEDTAHTLYMGDQPDLRADMELKYPSGALTVYDCPIDAWKSLTSESCHLEAFIKPRSLQDKQS</sequence>
<dbReference type="EMBL" id="JBAKIA010000006">
    <property type="protein sequence ID" value="MEJ8474833.1"/>
    <property type="molecule type" value="Genomic_DNA"/>
</dbReference>
<gene>
    <name evidence="1" type="ORF">V6575_12115</name>
</gene>
<dbReference type="Pfam" id="PF00300">
    <property type="entry name" value="His_Phos_1"/>
    <property type="match status" value="1"/>
</dbReference>
<protein>
    <submittedName>
        <fullName evidence="1">Histidine phosphatase family protein</fullName>
    </submittedName>
</protein>
<dbReference type="PANTHER" id="PTHR47623">
    <property type="entry name" value="OS09G0287300 PROTEIN"/>
    <property type="match status" value="1"/>
</dbReference>
<accession>A0ABU8TKZ1</accession>
<dbReference type="SUPFAM" id="SSF53254">
    <property type="entry name" value="Phosphoglycerate mutase-like"/>
    <property type="match status" value="1"/>
</dbReference>
<dbReference type="InterPro" id="IPR029033">
    <property type="entry name" value="His_PPase_superfam"/>
</dbReference>
<dbReference type="Gene3D" id="3.40.50.1240">
    <property type="entry name" value="Phosphoglycerate mutase-like"/>
    <property type="match status" value="1"/>
</dbReference>
<dbReference type="PANTHER" id="PTHR47623:SF1">
    <property type="entry name" value="OS09G0287300 PROTEIN"/>
    <property type="match status" value="1"/>
</dbReference>
<dbReference type="RefSeq" id="WP_340274600.1">
    <property type="nucleotide sequence ID" value="NZ_JBAKIA010000006.1"/>
</dbReference>
<dbReference type="SMART" id="SM00855">
    <property type="entry name" value="PGAM"/>
    <property type="match status" value="1"/>
</dbReference>
<name>A0ABU8TKZ1_9HYPH</name>
<dbReference type="Proteomes" id="UP001385499">
    <property type="component" value="Unassembled WGS sequence"/>
</dbReference>